<dbReference type="EMBL" id="JBEDUW010000003">
    <property type="protein sequence ID" value="KAK9938763.1"/>
    <property type="molecule type" value="Genomic_DNA"/>
</dbReference>
<gene>
    <name evidence="1" type="ORF">M0R45_015484</name>
</gene>
<proteinExistence type="predicted"/>
<protein>
    <submittedName>
        <fullName evidence="1">Uncharacterized protein</fullName>
    </submittedName>
</protein>
<sequence>MQTLNPKNEEYFPSATHWDYDFAYQILRPVVDVDFKTATFHDLELGLFTEMDEDGVGIVDRMLTLIGRIVEEGVPFEDIEAMITQIRQVVFAAVRSGRRKENLDIIVTVKNQSGLSHWGYEAMVRGKLN</sequence>
<dbReference type="Proteomes" id="UP001457282">
    <property type="component" value="Unassembled WGS sequence"/>
</dbReference>
<reference evidence="1 2" key="1">
    <citation type="journal article" date="2023" name="G3 (Bethesda)">
        <title>A chromosome-length genome assembly and annotation of blackberry (Rubus argutus, cv. 'Hillquist').</title>
        <authorList>
            <person name="Bruna T."/>
            <person name="Aryal R."/>
            <person name="Dudchenko O."/>
            <person name="Sargent D.J."/>
            <person name="Mead D."/>
            <person name="Buti M."/>
            <person name="Cavallini A."/>
            <person name="Hytonen T."/>
            <person name="Andres J."/>
            <person name="Pham M."/>
            <person name="Weisz D."/>
            <person name="Mascagni F."/>
            <person name="Usai G."/>
            <person name="Natali L."/>
            <person name="Bassil N."/>
            <person name="Fernandez G.E."/>
            <person name="Lomsadze A."/>
            <person name="Armour M."/>
            <person name="Olukolu B."/>
            <person name="Poorten T."/>
            <person name="Britton C."/>
            <person name="Davik J."/>
            <person name="Ashrafi H."/>
            <person name="Aiden E.L."/>
            <person name="Borodovsky M."/>
            <person name="Worthington M."/>
        </authorList>
    </citation>
    <scope>NUCLEOTIDE SEQUENCE [LARGE SCALE GENOMIC DNA]</scope>
    <source>
        <strain evidence="1">PI 553951</strain>
    </source>
</reference>
<evidence type="ECO:0000313" key="1">
    <source>
        <dbReference type="EMBL" id="KAK9938763.1"/>
    </source>
</evidence>
<comment type="caution">
    <text evidence="1">The sequence shown here is derived from an EMBL/GenBank/DDBJ whole genome shotgun (WGS) entry which is preliminary data.</text>
</comment>
<accession>A0AAW1XQP3</accession>
<keyword evidence="2" id="KW-1185">Reference proteome</keyword>
<evidence type="ECO:0000313" key="2">
    <source>
        <dbReference type="Proteomes" id="UP001457282"/>
    </source>
</evidence>
<dbReference type="AlphaFoldDB" id="A0AAW1XQP3"/>
<organism evidence="1 2">
    <name type="scientific">Rubus argutus</name>
    <name type="common">Southern blackberry</name>
    <dbReference type="NCBI Taxonomy" id="59490"/>
    <lineage>
        <taxon>Eukaryota</taxon>
        <taxon>Viridiplantae</taxon>
        <taxon>Streptophyta</taxon>
        <taxon>Embryophyta</taxon>
        <taxon>Tracheophyta</taxon>
        <taxon>Spermatophyta</taxon>
        <taxon>Magnoliopsida</taxon>
        <taxon>eudicotyledons</taxon>
        <taxon>Gunneridae</taxon>
        <taxon>Pentapetalae</taxon>
        <taxon>rosids</taxon>
        <taxon>fabids</taxon>
        <taxon>Rosales</taxon>
        <taxon>Rosaceae</taxon>
        <taxon>Rosoideae</taxon>
        <taxon>Rosoideae incertae sedis</taxon>
        <taxon>Rubus</taxon>
    </lineage>
</organism>
<name>A0AAW1XQP3_RUBAR</name>